<proteinExistence type="inferred from homology"/>
<accession>A0A6M1RSP7</accession>
<comment type="similarity">
    <text evidence="1 2">Belongs to the MEMO1 family.</text>
</comment>
<dbReference type="PANTHER" id="PTHR11060">
    <property type="entry name" value="PROTEIN MEMO1"/>
    <property type="match status" value="1"/>
</dbReference>
<dbReference type="HAMAP" id="MF_00055">
    <property type="entry name" value="MEMO1"/>
    <property type="match status" value="1"/>
</dbReference>
<name>A0A6M1RSP7_9BACT</name>
<dbReference type="CDD" id="cd07361">
    <property type="entry name" value="MEMO_like"/>
    <property type="match status" value="1"/>
</dbReference>
<organism evidence="3 4">
    <name type="scientific">Limisphaera ngatamarikiensis</name>
    <dbReference type="NCBI Taxonomy" id="1324935"/>
    <lineage>
        <taxon>Bacteria</taxon>
        <taxon>Pseudomonadati</taxon>
        <taxon>Verrucomicrobiota</taxon>
        <taxon>Verrucomicrobiia</taxon>
        <taxon>Limisphaerales</taxon>
        <taxon>Limisphaeraceae</taxon>
        <taxon>Limisphaera</taxon>
    </lineage>
</organism>
<dbReference type="NCBIfam" id="TIGR04336">
    <property type="entry name" value="AmmeMemoSam_B"/>
    <property type="match status" value="1"/>
</dbReference>
<dbReference type="EMBL" id="JAAKYA010000089">
    <property type="protein sequence ID" value="NGO40407.1"/>
    <property type="molecule type" value="Genomic_DNA"/>
</dbReference>
<dbReference type="PANTHER" id="PTHR11060:SF0">
    <property type="entry name" value="PROTEIN MEMO1"/>
    <property type="match status" value="1"/>
</dbReference>
<reference evidence="3 4" key="1">
    <citation type="submission" date="2020-02" db="EMBL/GenBank/DDBJ databases">
        <title>Draft genome sequence of Limisphaera ngatamarikiensis NGM72.4T, a thermophilic Verrucomicrobia grouped in subdivision 3.</title>
        <authorList>
            <person name="Carere C.R."/>
            <person name="Steen J."/>
            <person name="Hugenholtz P."/>
            <person name="Stott M.B."/>
        </authorList>
    </citation>
    <scope>NUCLEOTIDE SEQUENCE [LARGE SCALE GENOMIC DNA]</scope>
    <source>
        <strain evidence="3 4">NGM72.4</strain>
    </source>
</reference>
<keyword evidence="4" id="KW-1185">Reference proteome</keyword>
<protein>
    <recommendedName>
        <fullName evidence="2">MEMO1 family protein G4L39_13540</fullName>
    </recommendedName>
</protein>
<evidence type="ECO:0000256" key="1">
    <source>
        <dbReference type="ARBA" id="ARBA00006315"/>
    </source>
</evidence>
<evidence type="ECO:0000256" key="2">
    <source>
        <dbReference type="HAMAP-Rule" id="MF_00055"/>
    </source>
</evidence>
<dbReference type="Pfam" id="PF01875">
    <property type="entry name" value="Memo"/>
    <property type="match status" value="1"/>
</dbReference>
<evidence type="ECO:0000313" key="3">
    <source>
        <dbReference type="EMBL" id="NGO40407.1"/>
    </source>
</evidence>
<gene>
    <name evidence="3" type="primary">amrB</name>
    <name evidence="3" type="ORF">G4L39_13540</name>
</gene>
<sequence length="274" mass="29689">MNAAFFQQSRPPAVAGMFYPDNAHELARWVERFVEEGRPGRASDPKAIIAPHAGYIYSGPVAGSAFRPWAGAGGRIERVVLIGPSHHVWFEGIALPQAGEFVTPLGRVPVDREAVERIVDLPQVRLFDAAHAAEHCLEVELPFLQVLLGRFAIVPLVVGEASDAQVAEVLDRLWGGPETRIVVSSDLSHYHPYELARRLDRATAGAIEAGRAEVLTPQHACGFRAIRGLLRTLGARELGVETVDLRNSGDTAGPRDRVVGYGAFQFAPRPPGTS</sequence>
<dbReference type="Gene3D" id="3.40.830.10">
    <property type="entry name" value="LigB-like"/>
    <property type="match status" value="1"/>
</dbReference>
<comment type="caution">
    <text evidence="3">The sequence shown here is derived from an EMBL/GenBank/DDBJ whole genome shotgun (WGS) entry which is preliminary data.</text>
</comment>
<dbReference type="Proteomes" id="UP000477311">
    <property type="component" value="Unassembled WGS sequence"/>
</dbReference>
<evidence type="ECO:0000313" key="4">
    <source>
        <dbReference type="Proteomes" id="UP000477311"/>
    </source>
</evidence>
<dbReference type="InterPro" id="IPR002737">
    <property type="entry name" value="MEMO1_fam"/>
</dbReference>
<dbReference type="AlphaFoldDB" id="A0A6M1RSP7"/>
<dbReference type="RefSeq" id="WP_165108977.1">
    <property type="nucleotide sequence ID" value="NZ_JAAKYA010000089.1"/>
</dbReference>